<feature type="transmembrane region" description="Helical" evidence="2">
    <location>
        <begin position="125"/>
        <end position="144"/>
    </location>
</feature>
<keyword evidence="2" id="KW-1133">Transmembrane helix</keyword>
<dbReference type="RefSeq" id="XP_003745896.1">
    <property type="nucleotide sequence ID" value="XM_003745848.1"/>
</dbReference>
<dbReference type="Gene3D" id="1.20.1070.10">
    <property type="entry name" value="Rhodopsin 7-helix transmembrane proteins"/>
    <property type="match status" value="1"/>
</dbReference>
<sequence>MRFDTFHGPVDIPGFVIYVVWAMVTIFNLSLVVFLWPYRKRTLVKLFMSLLCADLIQAMISIVEAVGINAMREYNWWCSVSVSVEEASWTIAGYSLLLITLEIFFRSTWRRGSKRRSIRGKAGIVLLVLWFLSFIINSLTIPFYKNVCNAHTMDELYSIVYKISLASMNLLIPLAWTFLLLVKTSHNLETNLHIHDEWSKDLTVILVINFTVCWIVKQLPTIVFWDYRQVYIVVDNLSYVLSNIRCLVDAMMIILFFNEITSLGTCECGGELTKQLPGHQHTTRTRTPPPIADVNDL</sequence>
<dbReference type="CDD" id="cd00637">
    <property type="entry name" value="7tm_classA_rhodopsin-like"/>
    <property type="match status" value="1"/>
</dbReference>
<accession>A0AAJ6QW97</accession>
<keyword evidence="2" id="KW-0812">Transmembrane</keyword>
<feature type="transmembrane region" description="Helical" evidence="2">
    <location>
        <begin position="202"/>
        <end position="225"/>
    </location>
</feature>
<reference evidence="4" key="1">
    <citation type="submission" date="2025-08" db="UniProtKB">
        <authorList>
            <consortium name="RefSeq"/>
        </authorList>
    </citation>
    <scope>IDENTIFICATION</scope>
</reference>
<feature type="transmembrane region" description="Helical" evidence="2">
    <location>
        <begin position="237"/>
        <end position="257"/>
    </location>
</feature>
<feature type="transmembrane region" description="Helical" evidence="2">
    <location>
        <begin position="87"/>
        <end position="105"/>
    </location>
</feature>
<evidence type="ECO:0000313" key="3">
    <source>
        <dbReference type="Proteomes" id="UP000694867"/>
    </source>
</evidence>
<feature type="transmembrane region" description="Helical" evidence="2">
    <location>
        <begin position="43"/>
        <end position="67"/>
    </location>
</feature>
<evidence type="ECO:0000256" key="1">
    <source>
        <dbReference type="SAM" id="MobiDB-lite"/>
    </source>
</evidence>
<protein>
    <submittedName>
        <fullName evidence="4">Uncharacterized protein LOC100903998</fullName>
    </submittedName>
</protein>
<feature type="region of interest" description="Disordered" evidence="1">
    <location>
        <begin position="276"/>
        <end position="297"/>
    </location>
</feature>
<keyword evidence="2" id="KW-0472">Membrane</keyword>
<keyword evidence="3" id="KW-1185">Reference proteome</keyword>
<evidence type="ECO:0000313" key="4">
    <source>
        <dbReference type="RefSeq" id="XP_003745896.1"/>
    </source>
</evidence>
<proteinExistence type="predicted"/>
<dbReference type="KEGG" id="goe:100903998"/>
<dbReference type="Proteomes" id="UP000694867">
    <property type="component" value="Unplaced"/>
</dbReference>
<dbReference type="GeneID" id="100903998"/>
<dbReference type="AlphaFoldDB" id="A0AAJ6QW97"/>
<feature type="transmembrane region" description="Helical" evidence="2">
    <location>
        <begin position="159"/>
        <end position="182"/>
    </location>
</feature>
<organism evidence="3 4">
    <name type="scientific">Galendromus occidentalis</name>
    <name type="common">western predatory mite</name>
    <dbReference type="NCBI Taxonomy" id="34638"/>
    <lineage>
        <taxon>Eukaryota</taxon>
        <taxon>Metazoa</taxon>
        <taxon>Ecdysozoa</taxon>
        <taxon>Arthropoda</taxon>
        <taxon>Chelicerata</taxon>
        <taxon>Arachnida</taxon>
        <taxon>Acari</taxon>
        <taxon>Parasitiformes</taxon>
        <taxon>Mesostigmata</taxon>
        <taxon>Gamasina</taxon>
        <taxon>Phytoseioidea</taxon>
        <taxon>Phytoseiidae</taxon>
        <taxon>Typhlodrominae</taxon>
        <taxon>Galendromus</taxon>
    </lineage>
</organism>
<feature type="transmembrane region" description="Helical" evidence="2">
    <location>
        <begin position="15"/>
        <end position="36"/>
    </location>
</feature>
<evidence type="ECO:0000256" key="2">
    <source>
        <dbReference type="SAM" id="Phobius"/>
    </source>
</evidence>
<gene>
    <name evidence="4" type="primary">LOC100903998</name>
</gene>
<name>A0AAJ6QW97_9ACAR</name>